<evidence type="ECO:0000256" key="1">
    <source>
        <dbReference type="ARBA" id="ARBA00007114"/>
    </source>
</evidence>
<evidence type="ECO:0000313" key="3">
    <source>
        <dbReference type="EnsemblMetazoa" id="MESCA007147-PA"/>
    </source>
</evidence>
<protein>
    <submittedName>
        <fullName evidence="3">Uncharacterized protein</fullName>
    </submittedName>
</protein>
<comment type="similarity">
    <text evidence="1">Belongs to the bystin family.</text>
</comment>
<keyword evidence="2" id="KW-0812">Transmembrane</keyword>
<dbReference type="GO" id="GO:0006364">
    <property type="term" value="P:rRNA processing"/>
    <property type="evidence" value="ECO:0007669"/>
    <property type="project" value="TreeGrafter"/>
</dbReference>
<keyword evidence="2" id="KW-1133">Transmembrane helix</keyword>
<dbReference type="HOGENOM" id="CLU_2870175_0_0_1"/>
<accession>T1GTV3</accession>
<dbReference type="Pfam" id="PF05291">
    <property type="entry name" value="Bystin"/>
    <property type="match status" value="1"/>
</dbReference>
<reference evidence="3" key="2">
    <citation type="submission" date="2015-06" db="UniProtKB">
        <authorList>
            <consortium name="EnsemblMetazoa"/>
        </authorList>
    </citation>
    <scope>IDENTIFICATION</scope>
</reference>
<organism evidence="3 4">
    <name type="scientific">Megaselia scalaris</name>
    <name type="common">Humpbacked fly</name>
    <name type="synonym">Phora scalaris</name>
    <dbReference type="NCBI Taxonomy" id="36166"/>
    <lineage>
        <taxon>Eukaryota</taxon>
        <taxon>Metazoa</taxon>
        <taxon>Ecdysozoa</taxon>
        <taxon>Arthropoda</taxon>
        <taxon>Hexapoda</taxon>
        <taxon>Insecta</taxon>
        <taxon>Pterygota</taxon>
        <taxon>Neoptera</taxon>
        <taxon>Endopterygota</taxon>
        <taxon>Diptera</taxon>
        <taxon>Brachycera</taxon>
        <taxon>Muscomorpha</taxon>
        <taxon>Platypezoidea</taxon>
        <taxon>Phoridae</taxon>
        <taxon>Megaseliini</taxon>
        <taxon>Megaselia</taxon>
    </lineage>
</organism>
<dbReference type="InterPro" id="IPR007955">
    <property type="entry name" value="Bystin"/>
</dbReference>
<dbReference type="GO" id="GO:0005737">
    <property type="term" value="C:cytoplasm"/>
    <property type="evidence" value="ECO:0007669"/>
    <property type="project" value="TreeGrafter"/>
</dbReference>
<dbReference type="EnsemblMetazoa" id="MESCA007147-RA">
    <property type="protein sequence ID" value="MESCA007147-PA"/>
    <property type="gene ID" value="MESCA007147"/>
</dbReference>
<dbReference type="GO" id="GO:0030515">
    <property type="term" value="F:snoRNA binding"/>
    <property type="evidence" value="ECO:0007669"/>
    <property type="project" value="TreeGrafter"/>
</dbReference>
<dbReference type="Proteomes" id="UP000015102">
    <property type="component" value="Unassembled WGS sequence"/>
</dbReference>
<reference evidence="4" key="1">
    <citation type="submission" date="2013-02" db="EMBL/GenBank/DDBJ databases">
        <authorList>
            <person name="Hughes D."/>
        </authorList>
    </citation>
    <scope>NUCLEOTIDE SEQUENCE</scope>
    <source>
        <strain>Durham</strain>
        <strain evidence="4">NC isolate 2 -- Noor lab</strain>
    </source>
</reference>
<evidence type="ECO:0000313" key="4">
    <source>
        <dbReference type="Proteomes" id="UP000015102"/>
    </source>
</evidence>
<dbReference type="PANTHER" id="PTHR12821">
    <property type="entry name" value="BYSTIN"/>
    <property type="match status" value="1"/>
</dbReference>
<dbReference type="AlphaFoldDB" id="T1GTV3"/>
<feature type="transmembrane region" description="Helical" evidence="2">
    <location>
        <begin position="21"/>
        <end position="44"/>
    </location>
</feature>
<keyword evidence="2" id="KW-0472">Membrane</keyword>
<name>T1GTV3_MEGSC</name>
<dbReference type="GO" id="GO:0030688">
    <property type="term" value="C:preribosome, small subunit precursor"/>
    <property type="evidence" value="ECO:0007669"/>
    <property type="project" value="TreeGrafter"/>
</dbReference>
<evidence type="ECO:0000256" key="2">
    <source>
        <dbReference type="SAM" id="Phobius"/>
    </source>
</evidence>
<dbReference type="PANTHER" id="PTHR12821:SF0">
    <property type="entry name" value="BYSTIN"/>
    <property type="match status" value="1"/>
</dbReference>
<dbReference type="STRING" id="36166.T1GTV3"/>
<dbReference type="GO" id="GO:0005730">
    <property type="term" value="C:nucleolus"/>
    <property type="evidence" value="ECO:0007669"/>
    <property type="project" value="TreeGrafter"/>
</dbReference>
<sequence length="64" mass="7804">MYFTREISFFIRIFLCKRYALPYIVVVDAVILPLLKMPVLYYQVFLTFVQRYKMDISSEQKLKN</sequence>
<dbReference type="EMBL" id="CAQQ02176908">
    <property type="status" value="NOT_ANNOTATED_CDS"/>
    <property type="molecule type" value="Genomic_DNA"/>
</dbReference>
<keyword evidence="4" id="KW-1185">Reference proteome</keyword>
<proteinExistence type="inferred from homology"/>